<dbReference type="InterPro" id="IPR004827">
    <property type="entry name" value="bZIP"/>
</dbReference>
<dbReference type="EMBL" id="GHES01001298">
    <property type="protein sequence ID" value="MPA31857.1"/>
    <property type="molecule type" value="Transcribed_RNA"/>
</dbReference>
<keyword evidence="7" id="KW-0175">Coiled coil</keyword>
<accession>A0A5B6YJ36</accession>
<reference evidence="10" key="1">
    <citation type="submission" date="2019-08" db="EMBL/GenBank/DDBJ databases">
        <title>Reference gene set and small RNA set construction with multiple tissues from Davidia involucrata Baill.</title>
        <authorList>
            <person name="Yang H."/>
            <person name="Zhou C."/>
            <person name="Li G."/>
            <person name="Wang J."/>
            <person name="Gao P."/>
            <person name="Wang M."/>
            <person name="Wang R."/>
            <person name="Zhao Y."/>
        </authorList>
    </citation>
    <scope>NUCLEOTIDE SEQUENCE</scope>
    <source>
        <tissue evidence="10">Mixed with DoveR01_LX</tissue>
    </source>
</reference>
<dbReference type="PROSITE" id="PS50217">
    <property type="entry name" value="BZIP"/>
    <property type="match status" value="1"/>
</dbReference>
<feature type="coiled-coil region" evidence="7">
    <location>
        <begin position="260"/>
        <end position="320"/>
    </location>
</feature>
<dbReference type="InterPro" id="IPR012900">
    <property type="entry name" value="MFMR"/>
</dbReference>
<gene>
    <name evidence="10" type="ORF">Din_001298</name>
</gene>
<protein>
    <submittedName>
        <fullName evidence="10">Putative common plant regulatory factor 1 isoform X3</fullName>
    </submittedName>
</protein>
<feature type="compositionally biased region" description="Polar residues" evidence="8">
    <location>
        <begin position="158"/>
        <end position="178"/>
    </location>
</feature>
<feature type="domain" description="BZIP" evidence="9">
    <location>
        <begin position="254"/>
        <end position="317"/>
    </location>
</feature>
<evidence type="ECO:0000313" key="10">
    <source>
        <dbReference type="EMBL" id="MPA31857.1"/>
    </source>
</evidence>
<dbReference type="InterPro" id="IPR045314">
    <property type="entry name" value="bZIP_plant_GBF1"/>
</dbReference>
<dbReference type="InterPro" id="IPR044827">
    <property type="entry name" value="GBF-like"/>
</dbReference>
<keyword evidence="6" id="KW-0539">Nucleus</keyword>
<dbReference type="GO" id="GO:0003700">
    <property type="term" value="F:DNA-binding transcription factor activity"/>
    <property type="evidence" value="ECO:0007669"/>
    <property type="project" value="InterPro"/>
</dbReference>
<evidence type="ECO:0000256" key="6">
    <source>
        <dbReference type="ARBA" id="ARBA00023242"/>
    </source>
</evidence>
<feature type="compositionally biased region" description="Basic and acidic residues" evidence="8">
    <location>
        <begin position="1"/>
        <end position="16"/>
    </location>
</feature>
<dbReference type="Pfam" id="PF00170">
    <property type="entry name" value="bZIP_1"/>
    <property type="match status" value="1"/>
</dbReference>
<comment type="subcellular location">
    <subcellularLocation>
        <location evidence="1">Nucleus</location>
    </subcellularLocation>
</comment>
<dbReference type="PANTHER" id="PTHR45967">
    <property type="entry name" value="G-BOX-BINDING FACTOR 3-RELATED"/>
    <property type="match status" value="1"/>
</dbReference>
<comment type="similarity">
    <text evidence="2">Belongs to the bZIP family.</text>
</comment>
<evidence type="ECO:0000256" key="7">
    <source>
        <dbReference type="SAM" id="Coils"/>
    </source>
</evidence>
<evidence type="ECO:0000256" key="4">
    <source>
        <dbReference type="ARBA" id="ARBA00023125"/>
    </source>
</evidence>
<keyword evidence="3" id="KW-0805">Transcription regulation</keyword>
<dbReference type="SMART" id="SM00338">
    <property type="entry name" value="BRLZ"/>
    <property type="match status" value="1"/>
</dbReference>
<evidence type="ECO:0000256" key="5">
    <source>
        <dbReference type="ARBA" id="ARBA00023163"/>
    </source>
</evidence>
<dbReference type="CDD" id="cd14702">
    <property type="entry name" value="bZIP_plant_GBF1"/>
    <property type="match status" value="1"/>
</dbReference>
<feature type="region of interest" description="Disordered" evidence="8">
    <location>
        <begin position="1"/>
        <end position="24"/>
    </location>
</feature>
<feature type="region of interest" description="Disordered" evidence="8">
    <location>
        <begin position="120"/>
        <end position="178"/>
    </location>
</feature>
<dbReference type="GO" id="GO:0005634">
    <property type="term" value="C:nucleus"/>
    <property type="evidence" value="ECO:0007669"/>
    <property type="project" value="UniProtKB-SubCell"/>
</dbReference>
<dbReference type="SUPFAM" id="SSF57959">
    <property type="entry name" value="Leucine zipper domain"/>
    <property type="match status" value="1"/>
</dbReference>
<organism evidence="10">
    <name type="scientific">Davidia involucrata</name>
    <name type="common">Dove tree</name>
    <dbReference type="NCBI Taxonomy" id="16924"/>
    <lineage>
        <taxon>Eukaryota</taxon>
        <taxon>Viridiplantae</taxon>
        <taxon>Streptophyta</taxon>
        <taxon>Embryophyta</taxon>
        <taxon>Tracheophyta</taxon>
        <taxon>Spermatophyta</taxon>
        <taxon>Magnoliopsida</taxon>
        <taxon>eudicotyledons</taxon>
        <taxon>Gunneridae</taxon>
        <taxon>Pentapetalae</taxon>
        <taxon>asterids</taxon>
        <taxon>Cornales</taxon>
        <taxon>Nyssaceae</taxon>
        <taxon>Davidia</taxon>
    </lineage>
</organism>
<dbReference type="GO" id="GO:0000976">
    <property type="term" value="F:transcription cis-regulatory region binding"/>
    <property type="evidence" value="ECO:0007669"/>
    <property type="project" value="UniProtKB-ARBA"/>
</dbReference>
<evidence type="ECO:0000256" key="3">
    <source>
        <dbReference type="ARBA" id="ARBA00023015"/>
    </source>
</evidence>
<evidence type="ECO:0000256" key="8">
    <source>
        <dbReference type="SAM" id="MobiDB-lite"/>
    </source>
</evidence>
<sequence>MASKEDRTSPKSEKASPSEQEQTNIHLYPDWAAIQPYYGPGVPLPPPYFNFAVTAGHFPHPHMWTPQQSLMPPYGVPYSTVYSHGVVYAHPAVPLVAAPVSTELHSKSSDDMDQGLTKKLKRSDGLAVPVGNGGSEVDAEGSVHEVSQSDERDIDASSDGSDGNTGAHQSQRKSNSMALSTDNDVKIHIQASPLLEGEANVTSGRVSGITVVPENVTGKSVESPIGKIEASAACAASTAGAGLPFEVWVQDERQLKRERRKQANRESARKSRLRKQAETEELMMRYESLKVENLTLKSEINQLTKESDKVRRENAALMEMLSDAQLGQPRETVPDQIGYNMDQPHSTDELCKLTKLDSVSRSEDEECKTLGTSSSKVKLKIFESSADTVPKS</sequence>
<dbReference type="AlphaFoldDB" id="A0A5B6YJ36"/>
<dbReference type="PANTHER" id="PTHR45967:SF38">
    <property type="entry name" value="G-BOX-BINDING FACTOR 2"/>
    <property type="match status" value="1"/>
</dbReference>
<proteinExistence type="inferred from homology"/>
<name>A0A5B6YJ36_DAVIN</name>
<dbReference type="InterPro" id="IPR046347">
    <property type="entry name" value="bZIP_sf"/>
</dbReference>
<dbReference type="Pfam" id="PF07777">
    <property type="entry name" value="MFMR"/>
    <property type="match status" value="1"/>
</dbReference>
<evidence type="ECO:0000256" key="2">
    <source>
        <dbReference type="ARBA" id="ARBA00007163"/>
    </source>
</evidence>
<keyword evidence="4" id="KW-0238">DNA-binding</keyword>
<evidence type="ECO:0000256" key="1">
    <source>
        <dbReference type="ARBA" id="ARBA00004123"/>
    </source>
</evidence>
<feature type="compositionally biased region" description="Basic and acidic residues" evidence="8">
    <location>
        <begin position="141"/>
        <end position="155"/>
    </location>
</feature>
<dbReference type="Gene3D" id="1.20.5.170">
    <property type="match status" value="1"/>
</dbReference>
<evidence type="ECO:0000259" key="9">
    <source>
        <dbReference type="PROSITE" id="PS50217"/>
    </source>
</evidence>
<keyword evidence="5" id="KW-0804">Transcription</keyword>
<dbReference type="PROSITE" id="PS00036">
    <property type="entry name" value="BZIP_BASIC"/>
    <property type="match status" value="1"/>
</dbReference>